<comment type="caution">
    <text evidence="1">The sequence shown here is derived from an EMBL/GenBank/DDBJ whole genome shotgun (WGS) entry which is preliminary data.</text>
</comment>
<sequence>MTLYMAVTADRYELPVAVESNVEYLASKMGTTANNIYSQISHRNRARKTKRKYESHTGGIKFVRVMID</sequence>
<reference evidence="1" key="1">
    <citation type="submission" date="2022-01" db="EMBL/GenBank/DDBJ databases">
        <title>Collection of gut derived symbiotic bacterial strains cultured from healthy donors.</title>
        <authorList>
            <person name="Lin H."/>
            <person name="Kohout C."/>
            <person name="Waligurski E."/>
            <person name="Pamer E.G."/>
        </authorList>
    </citation>
    <scope>NUCLEOTIDE SEQUENCE</scope>
    <source>
        <strain evidence="1">DFI.6.55</strain>
    </source>
</reference>
<evidence type="ECO:0000313" key="2">
    <source>
        <dbReference type="Proteomes" id="UP001299608"/>
    </source>
</evidence>
<protein>
    <submittedName>
        <fullName evidence="1">Uncharacterized protein</fullName>
    </submittedName>
</protein>
<evidence type="ECO:0000313" key="1">
    <source>
        <dbReference type="EMBL" id="MCG4748800.1"/>
    </source>
</evidence>
<dbReference type="RefSeq" id="WP_117560369.1">
    <property type="nucleotide sequence ID" value="NZ_JAKNGE010000043.1"/>
</dbReference>
<name>A0AAX1SIV8_9FIRM</name>
<dbReference type="EMBL" id="JAKNGE010000043">
    <property type="protein sequence ID" value="MCG4748800.1"/>
    <property type="molecule type" value="Genomic_DNA"/>
</dbReference>
<dbReference type="Proteomes" id="UP001299608">
    <property type="component" value="Unassembled WGS sequence"/>
</dbReference>
<gene>
    <name evidence="1" type="ORF">L0N08_25625</name>
</gene>
<dbReference type="AlphaFoldDB" id="A0AAX1SIV8"/>
<accession>A0AAX1SIV8</accession>
<organism evidence="1 2">
    <name type="scientific">Enterocloster aldenensis</name>
    <dbReference type="NCBI Taxonomy" id="358742"/>
    <lineage>
        <taxon>Bacteria</taxon>
        <taxon>Bacillati</taxon>
        <taxon>Bacillota</taxon>
        <taxon>Clostridia</taxon>
        <taxon>Lachnospirales</taxon>
        <taxon>Lachnospiraceae</taxon>
        <taxon>Enterocloster</taxon>
    </lineage>
</organism>
<proteinExistence type="predicted"/>